<comment type="caution">
    <text evidence="4">The sequence shown here is derived from an EMBL/GenBank/DDBJ whole genome shotgun (WGS) entry which is preliminary data.</text>
</comment>
<dbReference type="InterPro" id="IPR016764">
    <property type="entry name" value="MeTrfase_MtxX_xsu"/>
</dbReference>
<dbReference type="GO" id="GO:0008168">
    <property type="term" value="F:methyltransferase activity"/>
    <property type="evidence" value="ECO:0007669"/>
    <property type="project" value="UniProtKB-KW"/>
</dbReference>
<dbReference type="OrthoDB" id="53227at2157"/>
<dbReference type="Proteomes" id="UP000035301">
    <property type="component" value="Unassembled WGS sequence"/>
</dbReference>
<keyword evidence="2" id="KW-0489">Methyltransferase</keyword>
<dbReference type="STRING" id="1550566.SZ63_11930"/>
<keyword evidence="3" id="KW-0808">Transferase</keyword>
<evidence type="ECO:0000313" key="4">
    <source>
        <dbReference type="EMBL" id="KLK87291.1"/>
    </source>
</evidence>
<dbReference type="AlphaFoldDB" id="A0A0H1QXH7"/>
<proteinExistence type="inferred from homology"/>
<dbReference type="GO" id="GO:0032259">
    <property type="term" value="P:methylation"/>
    <property type="evidence" value="ECO:0007669"/>
    <property type="project" value="UniProtKB-KW"/>
</dbReference>
<reference evidence="4 5" key="1">
    <citation type="journal article" date="2015" name="Int. J. Syst. Evol. Microbiol.">
        <title>Methanoculleus sediminis sp. nov., a methanogen from sediments near a submarine mud volcano.</title>
        <authorList>
            <person name="Chen S.C."/>
            <person name="Chen M.F."/>
            <person name="Lai M.C."/>
            <person name="Weng C.Y."/>
            <person name="Wu S.Y."/>
            <person name="Lin S."/>
            <person name="Yang T.F."/>
            <person name="Chen P.C."/>
        </authorList>
    </citation>
    <scope>NUCLEOTIDE SEQUENCE [LARGE SCALE GENOMIC DNA]</scope>
    <source>
        <strain evidence="4 5">S3Fa</strain>
    </source>
</reference>
<dbReference type="NCBIfam" id="TIGR03270">
    <property type="entry name" value="methan_mark_4"/>
    <property type="match status" value="1"/>
</dbReference>
<keyword evidence="5" id="KW-1185">Reference proteome</keyword>
<organism evidence="4 5">
    <name type="scientific">Methanoculleus sediminis</name>
    <dbReference type="NCBI Taxonomy" id="1550566"/>
    <lineage>
        <taxon>Archaea</taxon>
        <taxon>Methanobacteriati</taxon>
        <taxon>Methanobacteriota</taxon>
        <taxon>Stenosarchaea group</taxon>
        <taxon>Methanomicrobia</taxon>
        <taxon>Methanomicrobiales</taxon>
        <taxon>Methanomicrobiaceae</taxon>
        <taxon>Methanoculleus</taxon>
    </lineage>
</organism>
<dbReference type="Gene3D" id="3.40.718.10">
    <property type="entry name" value="Isopropylmalate Dehydrogenase"/>
    <property type="match status" value="1"/>
</dbReference>
<gene>
    <name evidence="4" type="ORF">SZ63_11930</name>
</gene>
<dbReference type="SUPFAM" id="SSF53659">
    <property type="entry name" value="Isocitrate/Isopropylmalate dehydrogenase-like"/>
    <property type="match status" value="1"/>
</dbReference>
<evidence type="ECO:0000256" key="1">
    <source>
        <dbReference type="ARBA" id="ARBA00009125"/>
    </source>
</evidence>
<evidence type="ECO:0000313" key="5">
    <source>
        <dbReference type="Proteomes" id="UP000035301"/>
    </source>
</evidence>
<evidence type="ECO:0000256" key="3">
    <source>
        <dbReference type="ARBA" id="ARBA00022679"/>
    </source>
</evidence>
<accession>A0A0H1QXH7</accession>
<sequence>MPVTVGLGAASPDAKILSTVRAIGREVDLILFSPPGTAGSLGDAVTVVESVEPEIALIEALYAGRIDAAVRGTLPASSTLKALKQAAGVDCLERIALLETADGRLFLLAPVGVDEGWTVEEKVRFVKIGRDIARNFGLAEGVAILSGGRLGDLGRHPSVDRTMADAELVARLTGAEHTEILIEEAAGRYGMVVAPDGISGNLIFRTLTFLGAGAGHGAPVVNIDRIFVDTSRASADYTNAIMLAKSLVQSKSP</sequence>
<dbReference type="RefSeq" id="WP_048185686.1">
    <property type="nucleotide sequence ID" value="NZ_JXOJ01000008.1"/>
</dbReference>
<comment type="similarity">
    <text evidence="1">Belongs to the MtxX family.</text>
</comment>
<dbReference type="EMBL" id="JXOJ01000008">
    <property type="protein sequence ID" value="KLK87291.1"/>
    <property type="molecule type" value="Genomic_DNA"/>
</dbReference>
<evidence type="ECO:0000256" key="2">
    <source>
        <dbReference type="ARBA" id="ARBA00022603"/>
    </source>
</evidence>
<name>A0A0H1QXH7_9EURY</name>
<dbReference type="PATRIC" id="fig|1550566.3.peg.2608"/>
<protein>
    <submittedName>
        <fullName evidence="4">Phosphotransacetylase</fullName>
    </submittedName>
</protein>